<dbReference type="SUPFAM" id="SSF54427">
    <property type="entry name" value="NTF2-like"/>
    <property type="match status" value="1"/>
</dbReference>
<proteinExistence type="predicted"/>
<keyword evidence="2" id="KW-1185">Reference proteome</keyword>
<reference evidence="1" key="1">
    <citation type="journal article" date="2021" name="Front. Microbiol.">
        <title>Comprehensive Comparative Genomics and Phenotyping of Methylobacterium Species.</title>
        <authorList>
            <person name="Alessa O."/>
            <person name="Ogura Y."/>
            <person name="Fujitani Y."/>
            <person name="Takami H."/>
            <person name="Hayashi T."/>
            <person name="Sahin N."/>
            <person name="Tani A."/>
        </authorList>
    </citation>
    <scope>NUCLEOTIDE SEQUENCE</scope>
    <source>
        <strain evidence="1">DSM 19015</strain>
    </source>
</reference>
<gene>
    <name evidence="1" type="ORF">OCOJLMKI_3077</name>
</gene>
<dbReference type="Gene3D" id="3.10.450.50">
    <property type="match status" value="1"/>
</dbReference>
<organism evidence="1 2">
    <name type="scientific">Methylobacterium iners</name>
    <dbReference type="NCBI Taxonomy" id="418707"/>
    <lineage>
        <taxon>Bacteria</taxon>
        <taxon>Pseudomonadati</taxon>
        <taxon>Pseudomonadota</taxon>
        <taxon>Alphaproteobacteria</taxon>
        <taxon>Hyphomicrobiales</taxon>
        <taxon>Methylobacteriaceae</taxon>
        <taxon>Methylobacterium</taxon>
    </lineage>
</organism>
<comment type="caution">
    <text evidence="1">The sequence shown here is derived from an EMBL/GenBank/DDBJ whole genome shotgun (WGS) entry which is preliminary data.</text>
</comment>
<dbReference type="EMBL" id="BPQP01000048">
    <property type="protein sequence ID" value="GJD95861.1"/>
    <property type="molecule type" value="Genomic_DNA"/>
</dbReference>
<protein>
    <recommendedName>
        <fullName evidence="3">DUF4440 domain-containing protein</fullName>
    </recommendedName>
</protein>
<sequence length="84" mass="9403">MAFPGMGVMRATDILASLREAPRWTSVVMSNRALARPRRDVLVLGYTAEGHRDGSEPYRCHCTSTYVEDGGHWKLVQHQQTMAA</sequence>
<accession>A0ABQ4RYV5</accession>
<evidence type="ECO:0000313" key="2">
    <source>
        <dbReference type="Proteomes" id="UP001055125"/>
    </source>
</evidence>
<dbReference type="Proteomes" id="UP001055125">
    <property type="component" value="Unassembled WGS sequence"/>
</dbReference>
<evidence type="ECO:0008006" key="3">
    <source>
        <dbReference type="Google" id="ProtNLM"/>
    </source>
</evidence>
<reference evidence="1" key="2">
    <citation type="submission" date="2021-08" db="EMBL/GenBank/DDBJ databases">
        <authorList>
            <person name="Tani A."/>
            <person name="Ola A."/>
            <person name="Ogura Y."/>
            <person name="Katsura K."/>
            <person name="Hayashi T."/>
        </authorList>
    </citation>
    <scope>NUCLEOTIDE SEQUENCE</scope>
    <source>
        <strain evidence="1">DSM 19015</strain>
    </source>
</reference>
<name>A0ABQ4RYV5_9HYPH</name>
<evidence type="ECO:0000313" key="1">
    <source>
        <dbReference type="EMBL" id="GJD95861.1"/>
    </source>
</evidence>
<dbReference type="InterPro" id="IPR032710">
    <property type="entry name" value="NTF2-like_dom_sf"/>
</dbReference>